<dbReference type="EMBL" id="BAAAET010000002">
    <property type="protein sequence ID" value="GAA0692868.1"/>
    <property type="molecule type" value="Genomic_DNA"/>
</dbReference>
<sequence length="265" mass="30922">MNSSCLYAGQVMHHRMKPNRHRFIYRVTSMLVDLEELPALSQRLKLFSLNRFNLFSFHERDHGDGSDRPLIEQVRGTLSQHGMDLGRGHVRLLCYPRLLGYVFNPLSVFYCYDEQDHLAAILYEVSNTFNQKHNYLIPVTDPAAPQVRQSCDKAFYVSPFISMATRYHFRMQPPKDRVAVCIRQTDQDSAVLHATFTGQRRELSDRSLLSTFFRYPLMTFKVIAGIHWEALQIWRKKVPLQPRPAPPSERTTLVTDRGDERHETI</sequence>
<evidence type="ECO:0000313" key="3">
    <source>
        <dbReference type="Proteomes" id="UP001499915"/>
    </source>
</evidence>
<dbReference type="Proteomes" id="UP001499915">
    <property type="component" value="Unassembled WGS sequence"/>
</dbReference>
<reference evidence="2 3" key="1">
    <citation type="journal article" date="2019" name="Int. J. Syst. Evol. Microbiol.">
        <title>The Global Catalogue of Microorganisms (GCM) 10K type strain sequencing project: providing services to taxonomists for standard genome sequencing and annotation.</title>
        <authorList>
            <consortium name="The Broad Institute Genomics Platform"/>
            <consortium name="The Broad Institute Genome Sequencing Center for Infectious Disease"/>
            <person name="Wu L."/>
            <person name="Ma J."/>
        </authorList>
    </citation>
    <scope>NUCLEOTIDE SEQUENCE [LARGE SCALE GENOMIC DNA]</scope>
    <source>
        <strain evidence="2 3">JCM 15134</strain>
    </source>
</reference>
<accession>A0ABN1I6N0</accession>
<comment type="caution">
    <text evidence="2">The sequence shown here is derived from an EMBL/GenBank/DDBJ whole genome shotgun (WGS) entry which is preliminary data.</text>
</comment>
<evidence type="ECO:0000256" key="1">
    <source>
        <dbReference type="SAM" id="MobiDB-lite"/>
    </source>
</evidence>
<name>A0ABN1I6N0_9GAMM</name>
<protein>
    <submittedName>
        <fullName evidence="2">DUF1365 domain-containing protein</fullName>
    </submittedName>
</protein>
<dbReference type="Pfam" id="PF07103">
    <property type="entry name" value="DUF1365"/>
    <property type="match status" value="1"/>
</dbReference>
<evidence type="ECO:0000313" key="2">
    <source>
        <dbReference type="EMBL" id="GAA0692868.1"/>
    </source>
</evidence>
<gene>
    <name evidence="2" type="ORF">GCM10009104_20090</name>
</gene>
<organism evidence="2 3">
    <name type="scientific">Marinobacterium maritimum</name>
    <dbReference type="NCBI Taxonomy" id="500162"/>
    <lineage>
        <taxon>Bacteria</taxon>
        <taxon>Pseudomonadati</taxon>
        <taxon>Pseudomonadota</taxon>
        <taxon>Gammaproteobacteria</taxon>
        <taxon>Oceanospirillales</taxon>
        <taxon>Oceanospirillaceae</taxon>
        <taxon>Marinobacterium</taxon>
    </lineage>
</organism>
<keyword evidence="3" id="KW-1185">Reference proteome</keyword>
<dbReference type="InterPro" id="IPR010775">
    <property type="entry name" value="DUF1365"/>
</dbReference>
<dbReference type="RefSeq" id="WP_343805465.1">
    <property type="nucleotide sequence ID" value="NZ_BAAAET010000002.1"/>
</dbReference>
<dbReference type="PANTHER" id="PTHR33973:SF4">
    <property type="entry name" value="OS07G0153300 PROTEIN"/>
    <property type="match status" value="1"/>
</dbReference>
<proteinExistence type="predicted"/>
<feature type="compositionally biased region" description="Basic and acidic residues" evidence="1">
    <location>
        <begin position="256"/>
        <end position="265"/>
    </location>
</feature>
<feature type="region of interest" description="Disordered" evidence="1">
    <location>
        <begin position="240"/>
        <end position="265"/>
    </location>
</feature>
<dbReference type="PANTHER" id="PTHR33973">
    <property type="entry name" value="OS07G0153300 PROTEIN"/>
    <property type="match status" value="1"/>
</dbReference>